<dbReference type="Pfam" id="PF02518">
    <property type="entry name" value="HATPase_c"/>
    <property type="match status" value="1"/>
</dbReference>
<comment type="caution">
    <text evidence="12">The sequence shown here is derived from an EMBL/GenBank/DDBJ whole genome shotgun (WGS) entry which is preliminary data.</text>
</comment>
<dbReference type="EC" id="2.7.13.3" evidence="3"/>
<reference evidence="12 13" key="1">
    <citation type="submission" date="2019-03" db="EMBL/GenBank/DDBJ databases">
        <title>Genomic Encyclopedia of Type Strains, Phase IV (KMG-IV): sequencing the most valuable type-strain genomes for metagenomic binning, comparative biology and taxonomic classification.</title>
        <authorList>
            <person name="Goeker M."/>
        </authorList>
    </citation>
    <scope>NUCLEOTIDE SEQUENCE [LARGE SCALE GENOMIC DNA]</scope>
    <source>
        <strain evidence="12 13">DSM 103792</strain>
    </source>
</reference>
<keyword evidence="10" id="KW-1133">Transmembrane helix</keyword>
<feature type="domain" description="Histidine kinase" evidence="11">
    <location>
        <begin position="226"/>
        <end position="438"/>
    </location>
</feature>
<dbReference type="Gene3D" id="3.30.565.10">
    <property type="entry name" value="Histidine kinase-like ATPase, C-terminal domain"/>
    <property type="match status" value="1"/>
</dbReference>
<dbReference type="EMBL" id="SNYM01000002">
    <property type="protein sequence ID" value="TDQ50670.1"/>
    <property type="molecule type" value="Genomic_DNA"/>
</dbReference>
<dbReference type="Proteomes" id="UP000295375">
    <property type="component" value="Unassembled WGS sequence"/>
</dbReference>
<dbReference type="SUPFAM" id="SSF47384">
    <property type="entry name" value="Homodimeric domain of signal transducing histidine kinase"/>
    <property type="match status" value="1"/>
</dbReference>
<comment type="catalytic activity">
    <reaction evidence="1">
        <text>ATP + protein L-histidine = ADP + protein N-phospho-L-histidine.</text>
        <dbReference type="EC" id="2.7.13.3"/>
    </reaction>
</comment>
<keyword evidence="8 12" id="KW-0418">Kinase</keyword>
<dbReference type="SUPFAM" id="SSF55874">
    <property type="entry name" value="ATPase domain of HSP90 chaperone/DNA topoisomerase II/histidine kinase"/>
    <property type="match status" value="1"/>
</dbReference>
<evidence type="ECO:0000256" key="6">
    <source>
        <dbReference type="ARBA" id="ARBA00022679"/>
    </source>
</evidence>
<dbReference type="AlphaFoldDB" id="A0A4R6UTU0"/>
<dbReference type="InterPro" id="IPR036890">
    <property type="entry name" value="HATPase_C_sf"/>
</dbReference>
<comment type="subcellular location">
    <subcellularLocation>
        <location evidence="2">Cell membrane</location>
        <topology evidence="2">Multi-pass membrane protein</topology>
    </subcellularLocation>
</comment>
<evidence type="ECO:0000256" key="3">
    <source>
        <dbReference type="ARBA" id="ARBA00012438"/>
    </source>
</evidence>
<dbReference type="Pfam" id="PF00512">
    <property type="entry name" value="HisKA"/>
    <property type="match status" value="1"/>
</dbReference>
<dbReference type="InterPro" id="IPR004358">
    <property type="entry name" value="Sig_transdc_His_kin-like_C"/>
</dbReference>
<dbReference type="PRINTS" id="PR00344">
    <property type="entry name" value="BCTRLSENSOR"/>
</dbReference>
<evidence type="ECO:0000256" key="9">
    <source>
        <dbReference type="ARBA" id="ARBA00022840"/>
    </source>
</evidence>
<keyword evidence="7" id="KW-0547">Nucleotide-binding</keyword>
<keyword evidence="9" id="KW-0067">ATP-binding</keyword>
<dbReference type="InterPro" id="IPR005467">
    <property type="entry name" value="His_kinase_dom"/>
</dbReference>
<evidence type="ECO:0000313" key="12">
    <source>
        <dbReference type="EMBL" id="TDQ50670.1"/>
    </source>
</evidence>
<accession>A0A4R6UTU0</accession>
<keyword evidence="5" id="KW-0597">Phosphoprotein</keyword>
<dbReference type="GO" id="GO:0005524">
    <property type="term" value="F:ATP binding"/>
    <property type="evidence" value="ECO:0007669"/>
    <property type="project" value="UniProtKB-KW"/>
</dbReference>
<gene>
    <name evidence="12" type="ORF">EV696_102353</name>
</gene>
<evidence type="ECO:0000256" key="2">
    <source>
        <dbReference type="ARBA" id="ARBA00004651"/>
    </source>
</evidence>
<dbReference type="GO" id="GO:0005886">
    <property type="term" value="C:plasma membrane"/>
    <property type="evidence" value="ECO:0007669"/>
    <property type="project" value="UniProtKB-SubCell"/>
</dbReference>
<keyword evidence="6" id="KW-0808">Transferase</keyword>
<evidence type="ECO:0000256" key="1">
    <source>
        <dbReference type="ARBA" id="ARBA00000085"/>
    </source>
</evidence>
<evidence type="ECO:0000313" key="13">
    <source>
        <dbReference type="Proteomes" id="UP000295375"/>
    </source>
</evidence>
<dbReference type="SMART" id="SM00388">
    <property type="entry name" value="HisKA"/>
    <property type="match status" value="1"/>
</dbReference>
<protein>
    <recommendedName>
        <fullName evidence="3">histidine kinase</fullName>
        <ecNumber evidence="3">2.7.13.3</ecNumber>
    </recommendedName>
</protein>
<dbReference type="InterPro" id="IPR036097">
    <property type="entry name" value="HisK_dim/P_sf"/>
</dbReference>
<evidence type="ECO:0000256" key="7">
    <source>
        <dbReference type="ARBA" id="ARBA00022741"/>
    </source>
</evidence>
<evidence type="ECO:0000256" key="8">
    <source>
        <dbReference type="ARBA" id="ARBA00022777"/>
    </source>
</evidence>
<dbReference type="SMART" id="SM00387">
    <property type="entry name" value="HATPase_c"/>
    <property type="match status" value="1"/>
</dbReference>
<dbReference type="PANTHER" id="PTHR44936:SF10">
    <property type="entry name" value="SENSOR PROTEIN RSTB"/>
    <property type="match status" value="1"/>
</dbReference>
<dbReference type="InterPro" id="IPR050980">
    <property type="entry name" value="2C_sensor_his_kinase"/>
</dbReference>
<keyword evidence="13" id="KW-1185">Reference proteome</keyword>
<evidence type="ECO:0000256" key="5">
    <source>
        <dbReference type="ARBA" id="ARBA00022553"/>
    </source>
</evidence>
<dbReference type="PROSITE" id="PS50109">
    <property type="entry name" value="HIS_KIN"/>
    <property type="match status" value="1"/>
</dbReference>
<dbReference type="Gene3D" id="1.10.287.130">
    <property type="match status" value="1"/>
</dbReference>
<name>A0A4R6UTU0_9GAMM</name>
<evidence type="ECO:0000256" key="4">
    <source>
        <dbReference type="ARBA" id="ARBA00022475"/>
    </source>
</evidence>
<dbReference type="PANTHER" id="PTHR44936">
    <property type="entry name" value="SENSOR PROTEIN CREC"/>
    <property type="match status" value="1"/>
</dbReference>
<dbReference type="InterPro" id="IPR003661">
    <property type="entry name" value="HisK_dim/P_dom"/>
</dbReference>
<dbReference type="CDD" id="cd00082">
    <property type="entry name" value="HisKA"/>
    <property type="match status" value="1"/>
</dbReference>
<evidence type="ECO:0000259" key="11">
    <source>
        <dbReference type="PROSITE" id="PS50109"/>
    </source>
</evidence>
<keyword evidence="10" id="KW-0812">Transmembrane</keyword>
<dbReference type="RefSeq" id="WP_133588035.1">
    <property type="nucleotide sequence ID" value="NZ_CP037953.1"/>
</dbReference>
<evidence type="ECO:0000256" key="10">
    <source>
        <dbReference type="SAM" id="Phobius"/>
    </source>
</evidence>
<dbReference type="OrthoDB" id="9804645at2"/>
<keyword evidence="10" id="KW-0472">Membrane</keyword>
<feature type="transmembrane region" description="Helical" evidence="10">
    <location>
        <begin position="6"/>
        <end position="30"/>
    </location>
</feature>
<organism evidence="12 13">
    <name type="scientific">Permianibacter aggregans</name>
    <dbReference type="NCBI Taxonomy" id="1510150"/>
    <lineage>
        <taxon>Bacteria</taxon>
        <taxon>Pseudomonadati</taxon>
        <taxon>Pseudomonadota</taxon>
        <taxon>Gammaproteobacteria</taxon>
        <taxon>Pseudomonadales</taxon>
        <taxon>Pseudomonadaceae</taxon>
        <taxon>Permianibacter</taxon>
    </lineage>
</organism>
<dbReference type="InterPro" id="IPR003594">
    <property type="entry name" value="HATPase_dom"/>
</dbReference>
<proteinExistence type="predicted"/>
<dbReference type="GO" id="GO:0000155">
    <property type="term" value="F:phosphorelay sensor kinase activity"/>
    <property type="evidence" value="ECO:0007669"/>
    <property type="project" value="InterPro"/>
</dbReference>
<keyword evidence="4" id="KW-1003">Cell membrane</keyword>
<sequence>MTRTFWRWFVMLALANMMVYFVWGWMNGYIIAHYQIRMVREAAHPIISAEMPRFDILNAEQWPEAVRSVHARWGIPARLSDMDYLPSMAWENVGVYDDRTAYDMAFPRGAFAYMVLSDKHTVVEIGPLPNMGFVTSLDNLLAVVLWMAFNGSALMWLLHHQNRRTQAIERATLAFLADGTARHIPDEVQDSLGQAIRSVNLMAGRAEQLIRQRQSLISEQRELLHAVSHECRAPLARVSFALEMLAHSESDVQRRQLTRDMEQAIAELDLLVRELLTYARLQHGAQRLELVETSLPEMVEDVVDKTKTLYPSIAFRCDGAYSIEKVLVDSRLFNRSITNLVRNAACFARSTVSVSVEKTSERFHIHVDDDGPGVPIEQRERIFEPFTRLDPSRSRDSGGSGLGLAIVRGISERHGGTVKVSDSPIGGARFTLSWPNRSAA</sequence>